<comment type="caution">
    <text evidence="2">The sequence shown here is derived from an EMBL/GenBank/DDBJ whole genome shotgun (WGS) entry which is preliminary data.</text>
</comment>
<feature type="region of interest" description="Disordered" evidence="1">
    <location>
        <begin position="34"/>
        <end position="69"/>
    </location>
</feature>
<dbReference type="AlphaFoldDB" id="A0A8T0F1D5"/>
<reference evidence="2" key="2">
    <citation type="submission" date="2020-06" db="EMBL/GenBank/DDBJ databases">
        <authorList>
            <person name="Sheffer M."/>
        </authorList>
    </citation>
    <scope>NUCLEOTIDE SEQUENCE</scope>
</reference>
<proteinExistence type="predicted"/>
<dbReference type="EMBL" id="JABXBU010000598">
    <property type="protein sequence ID" value="KAF8784138.1"/>
    <property type="molecule type" value="Genomic_DNA"/>
</dbReference>
<name>A0A8T0F1D5_ARGBR</name>
<gene>
    <name evidence="2" type="ORF">HNY73_011635</name>
</gene>
<accession>A0A8T0F1D5</accession>
<sequence length="69" mass="7595">MRMKTDASCHTALPMRRTNGIEGYRNFTKTVQLSQKKRLRGGGSNSQPSDSSIGEDSELTTLPTALPRL</sequence>
<evidence type="ECO:0000313" key="2">
    <source>
        <dbReference type="EMBL" id="KAF8784138.1"/>
    </source>
</evidence>
<evidence type="ECO:0000313" key="3">
    <source>
        <dbReference type="Proteomes" id="UP000807504"/>
    </source>
</evidence>
<protein>
    <submittedName>
        <fullName evidence="2">Uncharacterized protein</fullName>
    </submittedName>
</protein>
<evidence type="ECO:0000256" key="1">
    <source>
        <dbReference type="SAM" id="MobiDB-lite"/>
    </source>
</evidence>
<reference evidence="2" key="1">
    <citation type="journal article" date="2020" name="bioRxiv">
        <title>Chromosome-level reference genome of the European wasp spider Argiope bruennichi: a resource for studies on range expansion and evolutionary adaptation.</title>
        <authorList>
            <person name="Sheffer M.M."/>
            <person name="Hoppe A."/>
            <person name="Krehenwinkel H."/>
            <person name="Uhl G."/>
            <person name="Kuss A.W."/>
            <person name="Jensen L."/>
            <person name="Jensen C."/>
            <person name="Gillespie R.G."/>
            <person name="Hoff K.J."/>
            <person name="Prost S."/>
        </authorList>
    </citation>
    <scope>NUCLEOTIDE SEQUENCE</scope>
</reference>
<dbReference type="Proteomes" id="UP000807504">
    <property type="component" value="Unassembled WGS sequence"/>
</dbReference>
<organism evidence="2 3">
    <name type="scientific">Argiope bruennichi</name>
    <name type="common">Wasp spider</name>
    <name type="synonym">Aranea bruennichi</name>
    <dbReference type="NCBI Taxonomy" id="94029"/>
    <lineage>
        <taxon>Eukaryota</taxon>
        <taxon>Metazoa</taxon>
        <taxon>Ecdysozoa</taxon>
        <taxon>Arthropoda</taxon>
        <taxon>Chelicerata</taxon>
        <taxon>Arachnida</taxon>
        <taxon>Araneae</taxon>
        <taxon>Araneomorphae</taxon>
        <taxon>Entelegynae</taxon>
        <taxon>Araneoidea</taxon>
        <taxon>Araneidae</taxon>
        <taxon>Argiope</taxon>
    </lineage>
</organism>
<keyword evidence="3" id="KW-1185">Reference proteome</keyword>